<evidence type="ECO:0000313" key="1">
    <source>
        <dbReference type="EMBL" id="GAH11393.1"/>
    </source>
</evidence>
<dbReference type="Gene3D" id="3.20.20.80">
    <property type="entry name" value="Glycosidases"/>
    <property type="match status" value="1"/>
</dbReference>
<protein>
    <submittedName>
        <fullName evidence="1">Uncharacterized protein</fullName>
    </submittedName>
</protein>
<proteinExistence type="predicted"/>
<sequence>KNLVSVRCDLPDHSGKTEYTWYIAPSPDSEWEKLQGIRTDEIVLLTSYVEKYLKCEIICSIKDGDEKISASVISTKPVEYRGNPNTDWFRDAGFGIMVHYLKPVIVSDGGAKEWNDAVNSFSVEKFANQAKEADVGYVMFTPGQKNSGQYTIL</sequence>
<dbReference type="AlphaFoldDB" id="X1ERX6"/>
<feature type="non-terminal residue" evidence="1">
    <location>
        <position position="1"/>
    </location>
</feature>
<gene>
    <name evidence="1" type="ORF">S01H4_59809</name>
</gene>
<organism evidence="1">
    <name type="scientific">marine sediment metagenome</name>
    <dbReference type="NCBI Taxonomy" id="412755"/>
    <lineage>
        <taxon>unclassified sequences</taxon>
        <taxon>metagenomes</taxon>
        <taxon>ecological metagenomes</taxon>
    </lineage>
</organism>
<accession>X1ERX6</accession>
<comment type="caution">
    <text evidence="1">The sequence shown here is derived from an EMBL/GenBank/DDBJ whole genome shotgun (WGS) entry which is preliminary data.</text>
</comment>
<dbReference type="EMBL" id="BART01035141">
    <property type="protein sequence ID" value="GAH11393.1"/>
    <property type="molecule type" value="Genomic_DNA"/>
</dbReference>
<reference evidence="1" key="1">
    <citation type="journal article" date="2014" name="Front. Microbiol.">
        <title>High frequency of phylogenetically diverse reductive dehalogenase-homologous genes in deep subseafloor sedimentary metagenomes.</title>
        <authorList>
            <person name="Kawai M."/>
            <person name="Futagami T."/>
            <person name="Toyoda A."/>
            <person name="Takaki Y."/>
            <person name="Nishi S."/>
            <person name="Hori S."/>
            <person name="Arai W."/>
            <person name="Tsubouchi T."/>
            <person name="Morono Y."/>
            <person name="Uchiyama I."/>
            <person name="Ito T."/>
            <person name="Fujiyama A."/>
            <person name="Inagaki F."/>
            <person name="Takami H."/>
        </authorList>
    </citation>
    <scope>NUCLEOTIDE SEQUENCE</scope>
    <source>
        <strain evidence="1">Expedition CK06-06</strain>
    </source>
</reference>
<name>X1ERX6_9ZZZZ</name>